<dbReference type="PANTHER" id="PTHR48055">
    <property type="entry name" value="LEUCINE-RICH REPEAT RECEPTOR PROTEIN KINASE EMS1"/>
    <property type="match status" value="1"/>
</dbReference>
<gene>
    <name evidence="1" type="ORF">OLEA9_A084882</name>
</gene>
<dbReference type="Gramene" id="OE9A084882T1">
    <property type="protein sequence ID" value="OE9A084882C1"/>
    <property type="gene ID" value="OE9A084882"/>
</dbReference>
<accession>A0A8S0UBG1</accession>
<dbReference type="OrthoDB" id="1428502at2759"/>
<dbReference type="Gene3D" id="1.10.510.10">
    <property type="entry name" value="Transferase(Phosphotransferase) domain 1"/>
    <property type="match status" value="1"/>
</dbReference>
<name>A0A8S0UBG1_OLEEU</name>
<organism evidence="1 2">
    <name type="scientific">Olea europaea subsp. europaea</name>
    <dbReference type="NCBI Taxonomy" id="158383"/>
    <lineage>
        <taxon>Eukaryota</taxon>
        <taxon>Viridiplantae</taxon>
        <taxon>Streptophyta</taxon>
        <taxon>Embryophyta</taxon>
        <taxon>Tracheophyta</taxon>
        <taxon>Spermatophyta</taxon>
        <taxon>Magnoliopsida</taxon>
        <taxon>eudicotyledons</taxon>
        <taxon>Gunneridae</taxon>
        <taxon>Pentapetalae</taxon>
        <taxon>asterids</taxon>
        <taxon>lamiids</taxon>
        <taxon>Lamiales</taxon>
        <taxon>Oleaceae</taxon>
        <taxon>Oleeae</taxon>
        <taxon>Olea</taxon>
    </lineage>
</organism>
<evidence type="ECO:0000313" key="2">
    <source>
        <dbReference type="Proteomes" id="UP000594638"/>
    </source>
</evidence>
<dbReference type="Proteomes" id="UP000594638">
    <property type="component" value="Unassembled WGS sequence"/>
</dbReference>
<comment type="caution">
    <text evidence="1">The sequence shown here is derived from an EMBL/GenBank/DDBJ whole genome shotgun (WGS) entry which is preliminary data.</text>
</comment>
<dbReference type="EMBL" id="CACTIH010007626">
    <property type="protein sequence ID" value="CAA3016541.1"/>
    <property type="molecule type" value="Genomic_DNA"/>
</dbReference>
<sequence>YGSIGLISTIADAYSYGIMLMESFTKKKPTYDIFFGELSLGRWVFEAFSGTIMQIMDMDLVK</sequence>
<reference evidence="1 2" key="1">
    <citation type="submission" date="2019-12" db="EMBL/GenBank/DDBJ databases">
        <authorList>
            <person name="Alioto T."/>
            <person name="Alioto T."/>
            <person name="Gomez Garrido J."/>
        </authorList>
    </citation>
    <scope>NUCLEOTIDE SEQUENCE [LARGE SCALE GENOMIC DNA]</scope>
</reference>
<dbReference type="AlphaFoldDB" id="A0A8S0UBG1"/>
<keyword evidence="2" id="KW-1185">Reference proteome</keyword>
<dbReference type="GO" id="GO:0016020">
    <property type="term" value="C:membrane"/>
    <property type="evidence" value="ECO:0007669"/>
    <property type="project" value="TreeGrafter"/>
</dbReference>
<dbReference type="PANTHER" id="PTHR48055:SF57">
    <property type="entry name" value="PROTEIN KINASE DOMAIN-CONTAINING PROTEIN"/>
    <property type="match status" value="1"/>
</dbReference>
<feature type="non-terminal residue" evidence="1">
    <location>
        <position position="1"/>
    </location>
</feature>
<evidence type="ECO:0000313" key="1">
    <source>
        <dbReference type="EMBL" id="CAA3016541.1"/>
    </source>
</evidence>
<proteinExistence type="predicted"/>
<dbReference type="InterPro" id="IPR051564">
    <property type="entry name" value="LRR_receptor-like_kinase"/>
</dbReference>
<protein>
    <submittedName>
        <fullName evidence="1">Uncharacterized protein</fullName>
    </submittedName>
</protein>